<accession>A0A2U8PGJ0</accession>
<evidence type="ECO:0000313" key="1">
    <source>
        <dbReference type="EMBL" id="AWL96873.1"/>
    </source>
</evidence>
<reference evidence="1 2" key="2">
    <citation type="journal article" date="2017" name="Syst. Appl. Microbiol.">
        <title>Soybeans inoculated with root zone soils of Canadian native legumes harbour diverse and novel Bradyrhizobium spp. that possess agricultural potential.</title>
        <authorList>
            <person name="Bromfield E.S.P."/>
            <person name="Cloutier S."/>
            <person name="Tambong J.T."/>
            <person name="Tran Thi T.V."/>
        </authorList>
    </citation>
    <scope>NUCLEOTIDE SEQUENCE [LARGE SCALE GENOMIC DNA]</scope>
    <source>
        <strain evidence="1 2">OO99</strain>
    </source>
</reference>
<reference evidence="1 2" key="1">
    <citation type="journal article" date="2014" name="Int. J. Syst. Evol. Microbiol.">
        <title>Bradyrhizobium ottawaense sp. nov., a symbiotic nitrogen fixing bacterium from root nodules of soybeans in Canada.</title>
        <authorList>
            <person name="Yu X."/>
            <person name="Cloutier S."/>
            <person name="Tambong J.T."/>
            <person name="Bromfield E.S."/>
        </authorList>
    </citation>
    <scope>NUCLEOTIDE SEQUENCE [LARGE SCALE GENOMIC DNA]</scope>
    <source>
        <strain evidence="1 2">OO99</strain>
    </source>
</reference>
<dbReference type="EMBL" id="CP029425">
    <property type="protein sequence ID" value="AWL96873.1"/>
    <property type="molecule type" value="Genomic_DNA"/>
</dbReference>
<sequence>MLWGSGVTEHEFYRGLAQRVRGIAELAEPFIRRRLLKLAEWYDAKGPSAINSHCIAALKLRANPSRRTAYNSSQTAGERRMGSSRYRLNMFTAKGAPISAEQRQTSAASR</sequence>
<dbReference type="Proteomes" id="UP000215703">
    <property type="component" value="Chromosome"/>
</dbReference>
<dbReference type="AlphaFoldDB" id="A0A2U8PGJ0"/>
<organism evidence="1 2">
    <name type="scientific">Bradyrhizobium ottawaense</name>
    <dbReference type="NCBI Taxonomy" id="931866"/>
    <lineage>
        <taxon>Bacteria</taxon>
        <taxon>Pseudomonadati</taxon>
        <taxon>Pseudomonadota</taxon>
        <taxon>Alphaproteobacteria</taxon>
        <taxon>Hyphomicrobiales</taxon>
        <taxon>Nitrobacteraceae</taxon>
        <taxon>Bradyrhizobium</taxon>
    </lineage>
</organism>
<evidence type="ECO:0000313" key="2">
    <source>
        <dbReference type="Proteomes" id="UP000215703"/>
    </source>
</evidence>
<protein>
    <submittedName>
        <fullName evidence="1">Uncharacterized protein</fullName>
    </submittedName>
</protein>
<proteinExistence type="predicted"/>
<gene>
    <name evidence="1" type="ORF">CIT37_35675</name>
</gene>
<name>A0A2U8PGJ0_9BRAD</name>